<evidence type="ECO:0000313" key="1">
    <source>
        <dbReference type="EMBL" id="GAG42958.1"/>
    </source>
</evidence>
<feature type="non-terminal residue" evidence="1">
    <location>
        <position position="1"/>
    </location>
</feature>
<proteinExistence type="predicted"/>
<feature type="non-terminal residue" evidence="1">
    <location>
        <position position="176"/>
    </location>
</feature>
<reference evidence="1" key="1">
    <citation type="journal article" date="2014" name="Front. Microbiol.">
        <title>High frequency of phylogenetically diverse reductive dehalogenase-homologous genes in deep subseafloor sedimentary metagenomes.</title>
        <authorList>
            <person name="Kawai M."/>
            <person name="Futagami T."/>
            <person name="Toyoda A."/>
            <person name="Takaki Y."/>
            <person name="Nishi S."/>
            <person name="Hori S."/>
            <person name="Arai W."/>
            <person name="Tsubouchi T."/>
            <person name="Morono Y."/>
            <person name="Uchiyama I."/>
            <person name="Ito T."/>
            <person name="Fujiyama A."/>
            <person name="Inagaki F."/>
            <person name="Takami H."/>
        </authorList>
    </citation>
    <scope>NUCLEOTIDE SEQUENCE</scope>
    <source>
        <strain evidence="1">Expedition CK06-06</strain>
    </source>
</reference>
<comment type="caution">
    <text evidence="1">The sequence shown here is derived from an EMBL/GenBank/DDBJ whole genome shotgun (WGS) entry which is preliminary data.</text>
</comment>
<dbReference type="AlphaFoldDB" id="X0Y2L4"/>
<sequence>HHFNCPGLEGVWFISPVAIPSAAIPVAKNAILKKTHKLNGGSVEVNRIMYELCPGVNVVSDEFFNTLFLGRQKIFGVTIQYCDIAQHKRKICEYLARSATTIREVAELSDAGRDELIRRLAVNGDILIKRTTFESPELTKTLYHEWTHRLHIIDDTVRDKLNKGFDIISGNASLSF</sequence>
<protein>
    <submittedName>
        <fullName evidence="1">Uncharacterized protein</fullName>
    </submittedName>
</protein>
<organism evidence="1">
    <name type="scientific">marine sediment metagenome</name>
    <dbReference type="NCBI Taxonomy" id="412755"/>
    <lineage>
        <taxon>unclassified sequences</taxon>
        <taxon>metagenomes</taxon>
        <taxon>ecological metagenomes</taxon>
    </lineage>
</organism>
<name>X0Y2L4_9ZZZZ</name>
<dbReference type="EMBL" id="BARS01056441">
    <property type="protein sequence ID" value="GAG42958.1"/>
    <property type="molecule type" value="Genomic_DNA"/>
</dbReference>
<gene>
    <name evidence="1" type="ORF">S01H1_83119</name>
</gene>
<accession>X0Y2L4</accession>